<name>A0A1Y0I8J0_9GAMM</name>
<organism evidence="1 2">
    <name type="scientific">Oleiphilus messinensis</name>
    <dbReference type="NCBI Taxonomy" id="141451"/>
    <lineage>
        <taxon>Bacteria</taxon>
        <taxon>Pseudomonadati</taxon>
        <taxon>Pseudomonadota</taxon>
        <taxon>Gammaproteobacteria</taxon>
        <taxon>Oceanospirillales</taxon>
        <taxon>Oleiphilaceae</taxon>
        <taxon>Oleiphilus</taxon>
    </lineage>
</organism>
<dbReference type="AlphaFoldDB" id="A0A1Y0I8J0"/>
<accession>A0A1Y0I8J0</accession>
<dbReference type="Proteomes" id="UP000196027">
    <property type="component" value="Chromosome"/>
</dbReference>
<evidence type="ECO:0000313" key="2">
    <source>
        <dbReference type="Proteomes" id="UP000196027"/>
    </source>
</evidence>
<evidence type="ECO:0008006" key="3">
    <source>
        <dbReference type="Google" id="ProtNLM"/>
    </source>
</evidence>
<dbReference type="InterPro" id="IPR009858">
    <property type="entry name" value="DUF1415"/>
</dbReference>
<dbReference type="KEGG" id="ome:OLMES_1679"/>
<protein>
    <recommendedName>
        <fullName evidence="3">DUF1415 domain-containing protein</fullName>
    </recommendedName>
</protein>
<sequence>MSVKAIQATQQWVNDVIVKYNFCPFARPVLNENRVRFSVITEDRIQDCLTHLLKECQLLDDQPEVETTLIILENGFNGFDDYLELLSLSEALLIDQDYEGIYQLASFHPEYQFAGAPQDDPANYTNRSPFPVLHLLREESLEVALRDVDNPEKIPERNIRVARELGTTVLKKALQDCQENQDAQ</sequence>
<dbReference type="OrthoDB" id="277390at2"/>
<keyword evidence="2" id="KW-1185">Reference proteome</keyword>
<dbReference type="EMBL" id="CP021425">
    <property type="protein sequence ID" value="ARU55754.1"/>
    <property type="molecule type" value="Genomic_DNA"/>
</dbReference>
<reference evidence="1 2" key="1">
    <citation type="submission" date="2017-05" db="EMBL/GenBank/DDBJ databases">
        <title>Genomic insights into alkan degradation activity of Oleiphilus messinensis.</title>
        <authorList>
            <person name="Kozyavkin S.A."/>
            <person name="Slesarev A.I."/>
            <person name="Golyshin P.N."/>
            <person name="Korzhenkov A."/>
            <person name="Golyshina O.N."/>
            <person name="Toshchakov S.V."/>
        </authorList>
    </citation>
    <scope>NUCLEOTIDE SEQUENCE [LARGE SCALE GENOMIC DNA]</scope>
    <source>
        <strain evidence="1 2">ME102</strain>
    </source>
</reference>
<dbReference type="Pfam" id="PF07209">
    <property type="entry name" value="DUF1415"/>
    <property type="match status" value="1"/>
</dbReference>
<gene>
    <name evidence="1" type="ORF">OLMES_1679</name>
</gene>
<proteinExistence type="predicted"/>
<evidence type="ECO:0000313" key="1">
    <source>
        <dbReference type="EMBL" id="ARU55754.1"/>
    </source>
</evidence>
<dbReference type="RefSeq" id="WP_087460823.1">
    <property type="nucleotide sequence ID" value="NZ_CP021425.1"/>
</dbReference>